<gene>
    <name evidence="3" type="ORF">NIES267_05310</name>
</gene>
<evidence type="ECO:0008006" key="5">
    <source>
        <dbReference type="Google" id="ProtNLM"/>
    </source>
</evidence>
<dbReference type="EMBL" id="AP018227">
    <property type="protein sequence ID" value="BAY81066.1"/>
    <property type="molecule type" value="Genomic_DNA"/>
</dbReference>
<sequence>MKTVITVRSLILHSFLIIIFAACGVNATNKAEICSHKDSEIFIAEDKSNENKIEKDSHPMLLPRESNYSSLKDNKSHPMFISPCSEEE</sequence>
<keyword evidence="4" id="KW-1185">Reference proteome</keyword>
<keyword evidence="2" id="KW-0732">Signal</keyword>
<feature type="chain" id="PRO_5012147942" description="Lipoprotein" evidence="2">
    <location>
        <begin position="28"/>
        <end position="88"/>
    </location>
</feature>
<dbReference type="Proteomes" id="UP000218418">
    <property type="component" value="Chromosome"/>
</dbReference>
<evidence type="ECO:0000256" key="2">
    <source>
        <dbReference type="SAM" id="SignalP"/>
    </source>
</evidence>
<name>A0A1Z4LIK7_9CYAN</name>
<dbReference type="PROSITE" id="PS51257">
    <property type="entry name" value="PROKAR_LIPOPROTEIN"/>
    <property type="match status" value="1"/>
</dbReference>
<dbReference type="OrthoDB" id="9918272at2"/>
<evidence type="ECO:0000313" key="3">
    <source>
        <dbReference type="EMBL" id="BAY81066.1"/>
    </source>
</evidence>
<proteinExistence type="predicted"/>
<accession>A0A1Z4LIK7</accession>
<organism evidence="3 4">
    <name type="scientific">Calothrix parasitica NIES-267</name>
    <dbReference type="NCBI Taxonomy" id="1973488"/>
    <lineage>
        <taxon>Bacteria</taxon>
        <taxon>Bacillati</taxon>
        <taxon>Cyanobacteriota</taxon>
        <taxon>Cyanophyceae</taxon>
        <taxon>Nostocales</taxon>
        <taxon>Calotrichaceae</taxon>
        <taxon>Calothrix</taxon>
    </lineage>
</organism>
<feature type="signal peptide" evidence="2">
    <location>
        <begin position="1"/>
        <end position="27"/>
    </location>
</feature>
<evidence type="ECO:0000313" key="4">
    <source>
        <dbReference type="Proteomes" id="UP000218418"/>
    </source>
</evidence>
<dbReference type="AlphaFoldDB" id="A0A1Z4LIK7"/>
<feature type="region of interest" description="Disordered" evidence="1">
    <location>
        <begin position="64"/>
        <end position="88"/>
    </location>
</feature>
<protein>
    <recommendedName>
        <fullName evidence="5">Lipoprotein</fullName>
    </recommendedName>
</protein>
<evidence type="ECO:0000256" key="1">
    <source>
        <dbReference type="SAM" id="MobiDB-lite"/>
    </source>
</evidence>
<reference evidence="3 4" key="1">
    <citation type="submission" date="2017-06" db="EMBL/GenBank/DDBJ databases">
        <title>Genome sequencing of cyanobaciteial culture collection at National Institute for Environmental Studies (NIES).</title>
        <authorList>
            <person name="Hirose Y."/>
            <person name="Shimura Y."/>
            <person name="Fujisawa T."/>
            <person name="Nakamura Y."/>
            <person name="Kawachi M."/>
        </authorList>
    </citation>
    <scope>NUCLEOTIDE SEQUENCE [LARGE SCALE GENOMIC DNA]</scope>
    <source>
        <strain evidence="3 4">NIES-267</strain>
    </source>
</reference>